<sequence>MGVCTKRFYLLLLCVLQFMTTSARQIFDFLGFMWAPILMNFFLLLFTIFGFFGACQYKTKYILSYCIWNVVWVVWNLFIVCFYLNLLGLDRNSDILNFGTGSVSWWESNGPRCKAIFHANKSNIEEDPFRPVRPDLITGCVLDYQYVETLQAWLQIILSIIGASVGFAFRKDILRGDDDDDFQPSKSSKKVKGPPPLYSIEYSARQDNRLDDTTSEPSDGSALEDDARYSSSSRPMTPRRVKRRSVGSRPPPPPTLTAPPLYLRRGAGGGSTRSSRRHRSHQNPVTKLLQQQQQAINTALNDSSTSADSFRHPYSSSQSTLLYPGAPHPTLGHPNPGYLSVERPPSARSSYSNYHGTRAFSYSGAGGVGPQVPTNQRRSTFLSNGPPAYHSQCSVNSETVI</sequence>
<feature type="transmembrane region" description="Helical" evidence="7">
    <location>
        <begin position="152"/>
        <end position="169"/>
    </location>
</feature>
<protein>
    <recommendedName>
        <fullName evidence="7">Sodium/potassium-transporting ATPase subunit beta-1-interacting protein</fullName>
        <shortName evidence="7">Na(+)/K(+)-transporting ATPase subunit beta-1-interacting protein</shortName>
    </recommendedName>
</protein>
<evidence type="ECO:0000313" key="13">
    <source>
        <dbReference type="RefSeq" id="XP_017302066.1"/>
    </source>
</evidence>
<dbReference type="RefSeq" id="XP_026683790.1">
    <property type="nucleotide sequence ID" value="XM_026827989.1"/>
</dbReference>
<evidence type="ECO:0000256" key="9">
    <source>
        <dbReference type="SAM" id="SignalP"/>
    </source>
</evidence>
<dbReference type="RefSeq" id="XP_017302065.1">
    <property type="nucleotide sequence ID" value="XM_017446576.2"/>
</dbReference>
<keyword evidence="10" id="KW-1185">Reference proteome</keyword>
<feature type="region of interest" description="Disordered" evidence="8">
    <location>
        <begin position="365"/>
        <end position="401"/>
    </location>
</feature>
<dbReference type="Proteomes" id="UP000079169">
    <property type="component" value="Unplaced"/>
</dbReference>
<dbReference type="KEGG" id="dci:103515240"/>
<dbReference type="GeneID" id="103515240"/>
<dbReference type="InterPro" id="IPR008516">
    <property type="entry name" value="Na/K-Atpase_Interacting"/>
</dbReference>
<dbReference type="PANTHER" id="PTHR13084:SF6">
    <property type="entry name" value="SODIUM_POTASSIUM-TRANSPORTING ATPASE SUBUNIT BETA-1-INTERACTING PROTEIN"/>
    <property type="match status" value="1"/>
</dbReference>
<evidence type="ECO:0000256" key="6">
    <source>
        <dbReference type="ARBA" id="ARBA00023136"/>
    </source>
</evidence>
<feature type="region of interest" description="Disordered" evidence="8">
    <location>
        <begin position="178"/>
        <end position="284"/>
    </location>
</feature>
<proteinExistence type="inferred from homology"/>
<evidence type="ECO:0000256" key="1">
    <source>
        <dbReference type="ARBA" id="ARBA00004651"/>
    </source>
</evidence>
<gene>
    <name evidence="11 12 13 14 15" type="primary">LOC103515240</name>
</gene>
<dbReference type="PaxDb" id="121845-A0A1S4EIS8"/>
<dbReference type="AlphaFoldDB" id="A0A1S4EIS8"/>
<dbReference type="STRING" id="121845.A0A1S4EIS8"/>
<evidence type="ECO:0000313" key="15">
    <source>
        <dbReference type="RefSeq" id="XP_026683790.1"/>
    </source>
</evidence>
<feature type="signal peptide" evidence="9">
    <location>
        <begin position="1"/>
        <end position="23"/>
    </location>
</feature>
<feature type="compositionally biased region" description="Basic residues" evidence="8">
    <location>
        <begin position="237"/>
        <end position="246"/>
    </location>
</feature>
<evidence type="ECO:0000256" key="8">
    <source>
        <dbReference type="SAM" id="MobiDB-lite"/>
    </source>
</evidence>
<keyword evidence="4 7" id="KW-0812">Transmembrane</keyword>
<dbReference type="GO" id="GO:0005886">
    <property type="term" value="C:plasma membrane"/>
    <property type="evidence" value="ECO:0007669"/>
    <property type="project" value="UniProtKB-SubCell"/>
</dbReference>
<dbReference type="RefSeq" id="XP_017302066.1">
    <property type="nucleotide sequence ID" value="XM_017446577.2"/>
</dbReference>
<dbReference type="RefSeq" id="XP_026683789.1">
    <property type="nucleotide sequence ID" value="XM_026827988.1"/>
</dbReference>
<evidence type="ECO:0000313" key="14">
    <source>
        <dbReference type="RefSeq" id="XP_026683789.1"/>
    </source>
</evidence>
<dbReference type="GO" id="GO:0002028">
    <property type="term" value="P:regulation of sodium ion transport"/>
    <property type="evidence" value="ECO:0007669"/>
    <property type="project" value="UniProtKB-UniRule"/>
</dbReference>
<keyword evidence="5 7" id="KW-1133">Transmembrane helix</keyword>
<feature type="compositionally biased region" description="Polar residues" evidence="8">
    <location>
        <begin position="372"/>
        <end position="383"/>
    </location>
</feature>
<dbReference type="RefSeq" id="XP_017302063.1">
    <property type="nucleotide sequence ID" value="XM_017446574.2"/>
</dbReference>
<dbReference type="Pfam" id="PF05640">
    <property type="entry name" value="NKAIN"/>
    <property type="match status" value="1"/>
</dbReference>
<evidence type="ECO:0000256" key="4">
    <source>
        <dbReference type="ARBA" id="ARBA00022692"/>
    </source>
</evidence>
<dbReference type="PANTHER" id="PTHR13084">
    <property type="entry name" value="T-CELL LYMPHOMA BREAKPOINT-ASSOCIATED TARGET 1-RELATED"/>
    <property type="match status" value="1"/>
</dbReference>
<keyword evidence="6 7" id="KW-0472">Membrane</keyword>
<feature type="region of interest" description="Disordered" evidence="8">
    <location>
        <begin position="298"/>
        <end position="318"/>
    </location>
</feature>
<evidence type="ECO:0000313" key="10">
    <source>
        <dbReference type="Proteomes" id="UP000079169"/>
    </source>
</evidence>
<feature type="compositionally biased region" description="Polar residues" evidence="8">
    <location>
        <begin position="391"/>
        <end position="401"/>
    </location>
</feature>
<dbReference type="CTD" id="37979"/>
<comment type="subcellular location">
    <subcellularLocation>
        <location evidence="1 7">Cell membrane</location>
        <topology evidence="1 7">Multi-pass membrane protein</topology>
    </subcellularLocation>
</comment>
<feature type="transmembrane region" description="Helical" evidence="7">
    <location>
        <begin position="66"/>
        <end position="86"/>
    </location>
</feature>
<evidence type="ECO:0000256" key="7">
    <source>
        <dbReference type="RuleBase" id="RU368041"/>
    </source>
</evidence>
<reference evidence="11 12" key="1">
    <citation type="submission" date="2025-04" db="UniProtKB">
        <authorList>
            <consortium name="RefSeq"/>
        </authorList>
    </citation>
    <scope>IDENTIFICATION</scope>
</reference>
<evidence type="ECO:0000313" key="11">
    <source>
        <dbReference type="RefSeq" id="XP_017302063.1"/>
    </source>
</evidence>
<feature type="chain" id="PRO_5010481027" description="Sodium/potassium-transporting ATPase subunit beta-1-interacting protein" evidence="9">
    <location>
        <begin position="24"/>
        <end position="401"/>
    </location>
</feature>
<evidence type="ECO:0000313" key="12">
    <source>
        <dbReference type="RefSeq" id="XP_017302065.1"/>
    </source>
</evidence>
<comment type="similarity">
    <text evidence="2 7">Belongs to the NKAIN family.</text>
</comment>
<keyword evidence="3 7" id="KW-1003">Cell membrane</keyword>
<feature type="transmembrane region" description="Helical" evidence="7">
    <location>
        <begin position="33"/>
        <end position="54"/>
    </location>
</feature>
<evidence type="ECO:0000256" key="5">
    <source>
        <dbReference type="ARBA" id="ARBA00022989"/>
    </source>
</evidence>
<name>A0A1S4EIS8_DIACI</name>
<evidence type="ECO:0000256" key="2">
    <source>
        <dbReference type="ARBA" id="ARBA00006364"/>
    </source>
</evidence>
<accession>A0A1S4EIS8</accession>
<organism evidence="10 11">
    <name type="scientific">Diaphorina citri</name>
    <name type="common">Asian citrus psyllid</name>
    <dbReference type="NCBI Taxonomy" id="121845"/>
    <lineage>
        <taxon>Eukaryota</taxon>
        <taxon>Metazoa</taxon>
        <taxon>Ecdysozoa</taxon>
        <taxon>Arthropoda</taxon>
        <taxon>Hexapoda</taxon>
        <taxon>Insecta</taxon>
        <taxon>Pterygota</taxon>
        <taxon>Neoptera</taxon>
        <taxon>Paraneoptera</taxon>
        <taxon>Hemiptera</taxon>
        <taxon>Sternorrhyncha</taxon>
        <taxon>Psylloidea</taxon>
        <taxon>Psyllidae</taxon>
        <taxon>Diaphorininae</taxon>
        <taxon>Diaphorina</taxon>
    </lineage>
</organism>
<keyword evidence="9" id="KW-0732">Signal</keyword>
<evidence type="ECO:0000256" key="3">
    <source>
        <dbReference type="ARBA" id="ARBA00022475"/>
    </source>
</evidence>